<feature type="active site" description="Charge relay system" evidence="6 7">
    <location>
        <position position="177"/>
    </location>
</feature>
<feature type="compositionally biased region" description="Basic and acidic residues" evidence="9">
    <location>
        <begin position="214"/>
        <end position="223"/>
    </location>
</feature>
<feature type="active site" description="Charge relay system" evidence="6 7">
    <location>
        <position position="231"/>
    </location>
</feature>
<feature type="active site" description="Charge relay system" evidence="6 7">
    <location>
        <position position="550"/>
    </location>
</feature>
<dbReference type="GO" id="GO:0004252">
    <property type="term" value="F:serine-type endopeptidase activity"/>
    <property type="evidence" value="ECO:0007669"/>
    <property type="project" value="UniProtKB-UniRule"/>
</dbReference>
<evidence type="ECO:0000256" key="6">
    <source>
        <dbReference type="PIRSR" id="PIRSR615500-1"/>
    </source>
</evidence>
<keyword evidence="3" id="KW-0732">Signal</keyword>
<evidence type="ECO:0000256" key="9">
    <source>
        <dbReference type="SAM" id="MobiDB-lite"/>
    </source>
</evidence>
<dbReference type="InterPro" id="IPR036852">
    <property type="entry name" value="Peptidase_S8/S53_dom_sf"/>
</dbReference>
<dbReference type="Gene3D" id="3.50.30.30">
    <property type="match status" value="1"/>
</dbReference>
<organism evidence="12 13">
    <name type="scientific">Colletotrichum cuscutae</name>
    <dbReference type="NCBI Taxonomy" id="1209917"/>
    <lineage>
        <taxon>Eukaryota</taxon>
        <taxon>Fungi</taxon>
        <taxon>Dikarya</taxon>
        <taxon>Ascomycota</taxon>
        <taxon>Pezizomycotina</taxon>
        <taxon>Sordariomycetes</taxon>
        <taxon>Hypocreomycetidae</taxon>
        <taxon>Glomerellales</taxon>
        <taxon>Glomerellaceae</taxon>
        <taxon>Colletotrichum</taxon>
        <taxon>Colletotrichum acutatum species complex</taxon>
    </lineage>
</organism>
<dbReference type="EMBL" id="MPDP01000112">
    <property type="protein sequence ID" value="KAK1479967.1"/>
    <property type="molecule type" value="Genomic_DNA"/>
</dbReference>
<dbReference type="Gene3D" id="3.40.50.200">
    <property type="entry name" value="Peptidase S8/S53 domain"/>
    <property type="match status" value="2"/>
</dbReference>
<dbReference type="InterPro" id="IPR000209">
    <property type="entry name" value="Peptidase_S8/S53_dom"/>
</dbReference>
<gene>
    <name evidence="12" type="ORF">CCUS01_00521</name>
</gene>
<evidence type="ECO:0000259" key="11">
    <source>
        <dbReference type="Pfam" id="PF06280"/>
    </source>
</evidence>
<comment type="caution">
    <text evidence="12">The sequence shown here is derived from an EMBL/GenBank/DDBJ whole genome shotgun (WGS) entry which is preliminary data.</text>
</comment>
<sequence>MPIHLSGRSRTFSNTYDERATFRSKLAIMRLTTAVAILSFTGASLARFGRQQQTLSENRSSGTRRFIVELAKDSDFKQLETELSAFAGATVYKSFRSPVFTGVSVELTGNDEEDLRFLRGASNVWPSRRVQRAVVENGQEFSGGVSGNNYNIHGITGVQRLHERGILGKGVKVAVVDAGVDYTHPALGGGFGEGFKVMGGYDLVGDSDWPSGDGPKRPDKDPYEQDSLGGHGTHVSGIVAGQSDTWQGVAPEANILSYKVFSGTSGDTDEETLIEAFLMAHNDGADIITASIGGRGGFSSNAWAEIASRLVDQGVVVTISAGNTGEGGAFLGENGQAGRSVLSVASTEPSYVPGMPFEVTFDHGNGDVNKSRYGFFYGGLTHSFPLNSSLPITALSFDPLNTTIGCRFLPPGTVNLTGALAMVPRGGCNGFNKRYALQSAGAKYMLLFNDNETFPMPNSYDVYRTEGITEHAVGVEILAALAKGARVTARFFNESGSGLVNLKNPAVVSSYFTSMGGLYDLQIKPDIAAPGSNIFSTIPQGKYGLKSGTSMATPYVAGIAALFISKHGGRKVHGTGFGKMLSARILSSGDSLPWNNGLNMTDYGTTRAPIFQLGNGLVNATKVLDYRTELSYAKFALNDTTNFRALHSLMITNNCTGPITYSFCVETAGTYEVLDDRDNIKMGPQYTGLVPLATPLVPNVTFPKEFTVGPGEAKEAKFRFEHPKGGNHSAMPLYSGKIRIHGSNGEQLSVPYMGIASDLRKTFKKMFVDEYPYINSGTDDTPMVYKTNFSFDLSLESQDFPKLYMNFRWGCSVLRWDIFERGWEEKSWGTYPPVPGKGGFVGHAATWDNERHATVFDPDNDNEFDLIRGPMGELSREDYNYAPWRAWWLGRFSDGSKIKPGNYTMRVAALSPFGDPTKSDHWDIWRRDFMVVGNQTSPDSSVPHVGLQHG</sequence>
<dbReference type="InterPro" id="IPR010435">
    <property type="entry name" value="C5a/SBT2-like_Fn3"/>
</dbReference>
<evidence type="ECO:0000259" key="10">
    <source>
        <dbReference type="Pfam" id="PF00082"/>
    </source>
</evidence>
<dbReference type="PANTHER" id="PTHR43806">
    <property type="entry name" value="PEPTIDASE S8"/>
    <property type="match status" value="1"/>
</dbReference>
<dbReference type="PANTHER" id="PTHR43806:SF66">
    <property type="entry name" value="SERIN ENDOPEPTIDASE"/>
    <property type="match status" value="1"/>
</dbReference>
<dbReference type="AlphaFoldDB" id="A0AAI9VCK2"/>
<proteinExistence type="inferred from homology"/>
<comment type="similarity">
    <text evidence="1 7 8">Belongs to the peptidase S8 family.</text>
</comment>
<dbReference type="SUPFAM" id="SSF52743">
    <property type="entry name" value="Subtilisin-like"/>
    <property type="match status" value="1"/>
</dbReference>
<dbReference type="PROSITE" id="PS00136">
    <property type="entry name" value="SUBTILASE_ASP"/>
    <property type="match status" value="1"/>
</dbReference>
<evidence type="ECO:0000256" key="2">
    <source>
        <dbReference type="ARBA" id="ARBA00022670"/>
    </source>
</evidence>
<accession>A0AAI9VCK2</accession>
<dbReference type="PROSITE" id="PS51892">
    <property type="entry name" value="SUBTILASE"/>
    <property type="match status" value="1"/>
</dbReference>
<reference evidence="12" key="1">
    <citation type="submission" date="2016-11" db="EMBL/GenBank/DDBJ databases">
        <title>The genome sequence of Colletotrichum cuscutae.</title>
        <authorList>
            <person name="Baroncelli R."/>
        </authorList>
    </citation>
    <scope>NUCLEOTIDE SEQUENCE</scope>
    <source>
        <strain evidence="12">IMI 304802</strain>
    </source>
</reference>
<name>A0AAI9VCK2_9PEZI</name>
<dbReference type="PRINTS" id="PR00723">
    <property type="entry name" value="SUBTILISIN"/>
</dbReference>
<feature type="region of interest" description="Disordered" evidence="9">
    <location>
        <begin position="206"/>
        <end position="236"/>
    </location>
</feature>
<dbReference type="InterPro" id="IPR015500">
    <property type="entry name" value="Peptidase_S8_subtilisin-rel"/>
</dbReference>
<keyword evidence="5 7" id="KW-0720">Serine protease</keyword>
<protein>
    <submittedName>
        <fullName evidence="12">Subtilase</fullName>
    </submittedName>
</protein>
<dbReference type="InterPro" id="IPR023827">
    <property type="entry name" value="Peptidase_S8_Asp-AS"/>
</dbReference>
<dbReference type="Pfam" id="PF06280">
    <property type="entry name" value="fn3_5"/>
    <property type="match status" value="1"/>
</dbReference>
<dbReference type="PROSITE" id="PS00137">
    <property type="entry name" value="SUBTILASE_HIS"/>
    <property type="match status" value="1"/>
</dbReference>
<dbReference type="PROSITE" id="PS00138">
    <property type="entry name" value="SUBTILASE_SER"/>
    <property type="match status" value="1"/>
</dbReference>
<evidence type="ECO:0000256" key="1">
    <source>
        <dbReference type="ARBA" id="ARBA00011073"/>
    </source>
</evidence>
<dbReference type="InterPro" id="IPR034187">
    <property type="entry name" value="Peptidases_S8_5"/>
</dbReference>
<dbReference type="Proteomes" id="UP001239213">
    <property type="component" value="Unassembled WGS sequence"/>
</dbReference>
<dbReference type="GO" id="GO:0016020">
    <property type="term" value="C:membrane"/>
    <property type="evidence" value="ECO:0007669"/>
    <property type="project" value="InterPro"/>
</dbReference>
<evidence type="ECO:0000313" key="13">
    <source>
        <dbReference type="Proteomes" id="UP001239213"/>
    </source>
</evidence>
<feature type="domain" description="C5a peptidase/Subtilisin-like protease SBT2-like Fn3-like" evidence="11">
    <location>
        <begin position="636"/>
        <end position="753"/>
    </location>
</feature>
<keyword evidence="13" id="KW-1185">Reference proteome</keyword>
<evidence type="ECO:0000256" key="5">
    <source>
        <dbReference type="ARBA" id="ARBA00022825"/>
    </source>
</evidence>
<dbReference type="CDD" id="cd07489">
    <property type="entry name" value="Peptidases_S8_5"/>
    <property type="match status" value="1"/>
</dbReference>
<evidence type="ECO:0000313" key="12">
    <source>
        <dbReference type="EMBL" id="KAK1479967.1"/>
    </source>
</evidence>
<evidence type="ECO:0000256" key="8">
    <source>
        <dbReference type="RuleBase" id="RU003355"/>
    </source>
</evidence>
<keyword evidence="2 7" id="KW-0645">Protease</keyword>
<evidence type="ECO:0000256" key="7">
    <source>
        <dbReference type="PROSITE-ProRule" id="PRU01240"/>
    </source>
</evidence>
<dbReference type="InterPro" id="IPR022398">
    <property type="entry name" value="Peptidase_S8_His-AS"/>
</dbReference>
<evidence type="ECO:0000256" key="3">
    <source>
        <dbReference type="ARBA" id="ARBA00022729"/>
    </source>
</evidence>
<keyword evidence="4 7" id="KW-0378">Hydrolase</keyword>
<dbReference type="GO" id="GO:0006508">
    <property type="term" value="P:proteolysis"/>
    <property type="evidence" value="ECO:0007669"/>
    <property type="project" value="UniProtKB-KW"/>
</dbReference>
<dbReference type="Pfam" id="PF00082">
    <property type="entry name" value="Peptidase_S8"/>
    <property type="match status" value="1"/>
</dbReference>
<dbReference type="InterPro" id="IPR023828">
    <property type="entry name" value="Peptidase_S8_Ser-AS"/>
</dbReference>
<evidence type="ECO:0000256" key="4">
    <source>
        <dbReference type="ARBA" id="ARBA00022801"/>
    </source>
</evidence>
<feature type="domain" description="Peptidase S8/S53" evidence="10">
    <location>
        <begin position="168"/>
        <end position="568"/>
    </location>
</feature>
<dbReference type="InterPro" id="IPR050131">
    <property type="entry name" value="Peptidase_S8_subtilisin-like"/>
</dbReference>